<evidence type="ECO:0000256" key="2">
    <source>
        <dbReference type="SAM" id="Phobius"/>
    </source>
</evidence>
<dbReference type="Pfam" id="PF08308">
    <property type="entry name" value="PEGA"/>
    <property type="match status" value="2"/>
</dbReference>
<feature type="region of interest" description="Disordered" evidence="1">
    <location>
        <begin position="278"/>
        <end position="300"/>
    </location>
</feature>
<evidence type="ECO:0000313" key="4">
    <source>
        <dbReference type="EMBL" id="GAK53640.1"/>
    </source>
</evidence>
<dbReference type="STRING" id="1499966.U14_04907"/>
<dbReference type="HOGENOM" id="CLU_926415_0_0_0"/>
<organism evidence="4">
    <name type="scientific">Candidatus Moduliflexus flocculans</name>
    <dbReference type="NCBI Taxonomy" id="1499966"/>
    <lineage>
        <taxon>Bacteria</taxon>
        <taxon>Candidatus Moduliflexota</taxon>
        <taxon>Candidatus Moduliflexia</taxon>
        <taxon>Candidatus Moduliflexales</taxon>
        <taxon>Candidatus Moduliflexaceae</taxon>
    </lineage>
</organism>
<name>A0A0S6W1F4_9BACT</name>
<dbReference type="EMBL" id="DF820459">
    <property type="protein sequence ID" value="GAK53640.1"/>
    <property type="molecule type" value="Genomic_DNA"/>
</dbReference>
<keyword evidence="2" id="KW-0472">Membrane</keyword>
<accession>A0A0S6W1F4</accession>
<evidence type="ECO:0000313" key="5">
    <source>
        <dbReference type="Proteomes" id="UP000030700"/>
    </source>
</evidence>
<proteinExistence type="predicted"/>
<dbReference type="PANTHER" id="PTHR36194:SF1">
    <property type="entry name" value="S-LAYER-LIKE PROTEIN"/>
    <property type="match status" value="1"/>
</dbReference>
<feature type="region of interest" description="Disordered" evidence="1">
    <location>
        <begin position="83"/>
        <end position="130"/>
    </location>
</feature>
<gene>
    <name evidence="4" type="ORF">U14_04907</name>
</gene>
<feature type="domain" description="PEGA" evidence="3">
    <location>
        <begin position="141"/>
        <end position="183"/>
    </location>
</feature>
<sequence length="300" mass="32649">MERQDKYEPIVVNLSKTEDIRPPRNYFVAFIVSLLLLGIVGGFAAFYIRNHDWNEPAQNLNAPEQTPITRTPVAQEPFTQEPIAQATPPKRPPALPTATATPTPLPKPTNTPRPSPSPTTSAVVEKTPEASPTLPQIINGYLTLNSAPPDAEVRLNGKLIGRTPLEGYELAPGLYDVVFRLDGQQREETLRIASGATTTYTHVFEGFGALTIRTTSSSCDISVNGKPVGKSPLTVEGLSAGEYAIVISKEGFHTVEKTVTLAQGERQELFITIRRLGSRPAPSVNPETSPRPVHPSERQE</sequence>
<keyword evidence="2" id="KW-0812">Transmembrane</keyword>
<evidence type="ECO:0000256" key="1">
    <source>
        <dbReference type="SAM" id="MobiDB-lite"/>
    </source>
</evidence>
<dbReference type="PANTHER" id="PTHR36194">
    <property type="entry name" value="S-LAYER-LIKE PROTEIN"/>
    <property type="match status" value="1"/>
</dbReference>
<evidence type="ECO:0000259" key="3">
    <source>
        <dbReference type="Pfam" id="PF08308"/>
    </source>
</evidence>
<protein>
    <recommendedName>
        <fullName evidence="3">PEGA domain-containing protein</fullName>
    </recommendedName>
</protein>
<keyword evidence="5" id="KW-1185">Reference proteome</keyword>
<reference evidence="4" key="1">
    <citation type="journal article" date="2015" name="PeerJ">
        <title>First genomic representation of candidate bacterial phylum KSB3 points to enhanced environmental sensing as a trigger of wastewater bulking.</title>
        <authorList>
            <person name="Sekiguchi Y."/>
            <person name="Ohashi A."/>
            <person name="Parks D.H."/>
            <person name="Yamauchi T."/>
            <person name="Tyson G.W."/>
            <person name="Hugenholtz P."/>
        </authorList>
    </citation>
    <scope>NUCLEOTIDE SEQUENCE [LARGE SCALE GENOMIC DNA]</scope>
</reference>
<dbReference type="Proteomes" id="UP000030700">
    <property type="component" value="Unassembled WGS sequence"/>
</dbReference>
<dbReference type="InterPro" id="IPR013229">
    <property type="entry name" value="PEGA"/>
</dbReference>
<feature type="domain" description="PEGA" evidence="3">
    <location>
        <begin position="208"/>
        <end position="275"/>
    </location>
</feature>
<keyword evidence="2" id="KW-1133">Transmembrane helix</keyword>
<feature type="transmembrane region" description="Helical" evidence="2">
    <location>
        <begin position="26"/>
        <end position="48"/>
    </location>
</feature>
<feature type="compositionally biased region" description="Pro residues" evidence="1">
    <location>
        <begin position="103"/>
        <end position="117"/>
    </location>
</feature>
<dbReference type="AlphaFoldDB" id="A0A0S6W1F4"/>